<dbReference type="InterPro" id="IPR002328">
    <property type="entry name" value="ADH_Zn_CS"/>
</dbReference>
<evidence type="ECO:0000313" key="10">
    <source>
        <dbReference type="Proteomes" id="UP000824037"/>
    </source>
</evidence>
<dbReference type="Proteomes" id="UP000824037">
    <property type="component" value="Unassembled WGS sequence"/>
</dbReference>
<comment type="cofactor">
    <cofactor evidence="1 5">
        <name>Zn(2+)</name>
        <dbReference type="ChEBI" id="CHEBI:29105"/>
    </cofactor>
</comment>
<dbReference type="Pfam" id="PF00107">
    <property type="entry name" value="ADH_zinc_N"/>
    <property type="match status" value="1"/>
</dbReference>
<feature type="domain" description="Alcohol dehydrogenase-like N-terminal" evidence="8">
    <location>
        <begin position="25"/>
        <end position="131"/>
    </location>
</feature>
<keyword evidence="2 5" id="KW-0479">Metal-binding</keyword>
<evidence type="ECO:0000259" key="7">
    <source>
        <dbReference type="Pfam" id="PF00107"/>
    </source>
</evidence>
<reference evidence="9" key="2">
    <citation type="submission" date="2021-04" db="EMBL/GenBank/DDBJ databases">
        <authorList>
            <person name="Gilroy R."/>
        </authorList>
    </citation>
    <scope>NUCLEOTIDE SEQUENCE</scope>
    <source>
        <strain evidence="9">ChiGjej4B4-7305</strain>
    </source>
</reference>
<dbReference type="InterPro" id="IPR036291">
    <property type="entry name" value="NAD(P)-bd_dom_sf"/>
</dbReference>
<name>A0A9D2EDQ8_9MICO</name>
<evidence type="ECO:0000256" key="6">
    <source>
        <dbReference type="SAM" id="MobiDB-lite"/>
    </source>
</evidence>
<organism evidence="9 10">
    <name type="scientific">Candidatus Ruania gallistercoris</name>
    <dbReference type="NCBI Taxonomy" id="2838746"/>
    <lineage>
        <taxon>Bacteria</taxon>
        <taxon>Bacillati</taxon>
        <taxon>Actinomycetota</taxon>
        <taxon>Actinomycetes</taxon>
        <taxon>Micrococcales</taxon>
        <taxon>Ruaniaceae</taxon>
        <taxon>Ruania</taxon>
    </lineage>
</organism>
<evidence type="ECO:0000256" key="3">
    <source>
        <dbReference type="ARBA" id="ARBA00022833"/>
    </source>
</evidence>
<dbReference type="Gene3D" id="3.40.50.720">
    <property type="entry name" value="NAD(P)-binding Rossmann-like Domain"/>
    <property type="match status" value="1"/>
</dbReference>
<evidence type="ECO:0000313" key="9">
    <source>
        <dbReference type="EMBL" id="HIZ35276.1"/>
    </source>
</evidence>
<dbReference type="InterPro" id="IPR011032">
    <property type="entry name" value="GroES-like_sf"/>
</dbReference>
<evidence type="ECO:0000259" key="8">
    <source>
        <dbReference type="Pfam" id="PF08240"/>
    </source>
</evidence>
<dbReference type="SUPFAM" id="SSF50129">
    <property type="entry name" value="GroES-like"/>
    <property type="match status" value="1"/>
</dbReference>
<dbReference type="EMBL" id="DXBY01000095">
    <property type="protein sequence ID" value="HIZ35276.1"/>
    <property type="molecule type" value="Genomic_DNA"/>
</dbReference>
<accession>A0A9D2EDQ8</accession>
<keyword evidence="4" id="KW-0560">Oxidoreductase</keyword>
<dbReference type="SUPFAM" id="SSF51735">
    <property type="entry name" value="NAD(P)-binding Rossmann-fold domains"/>
    <property type="match status" value="1"/>
</dbReference>
<protein>
    <submittedName>
        <fullName evidence="9">Alcohol dehydrogenase catalytic domain-containing protein</fullName>
    </submittedName>
</protein>
<feature type="domain" description="Alcohol dehydrogenase-like C-terminal" evidence="7">
    <location>
        <begin position="172"/>
        <end position="295"/>
    </location>
</feature>
<dbReference type="GO" id="GO:0008270">
    <property type="term" value="F:zinc ion binding"/>
    <property type="evidence" value="ECO:0007669"/>
    <property type="project" value="InterPro"/>
</dbReference>
<dbReference type="GO" id="GO:0016491">
    <property type="term" value="F:oxidoreductase activity"/>
    <property type="evidence" value="ECO:0007669"/>
    <property type="project" value="UniProtKB-KW"/>
</dbReference>
<dbReference type="AlphaFoldDB" id="A0A9D2EDQ8"/>
<proteinExistence type="inferred from homology"/>
<dbReference type="InterPro" id="IPR013154">
    <property type="entry name" value="ADH-like_N"/>
</dbReference>
<evidence type="ECO:0000256" key="2">
    <source>
        <dbReference type="ARBA" id="ARBA00022723"/>
    </source>
</evidence>
<evidence type="ECO:0000256" key="5">
    <source>
        <dbReference type="RuleBase" id="RU361277"/>
    </source>
</evidence>
<dbReference type="Gene3D" id="3.90.180.10">
    <property type="entry name" value="Medium-chain alcohol dehydrogenases, catalytic domain"/>
    <property type="match status" value="1"/>
</dbReference>
<evidence type="ECO:0000256" key="1">
    <source>
        <dbReference type="ARBA" id="ARBA00001947"/>
    </source>
</evidence>
<sequence length="339" mass="35151">MIRALRTLGPGQAELEHRPPPWPRSGEVAIDVSYVGLCASDRAIFSGSHPYLAYPRVQGHEFSGRVAAVGPDCPPWLSPGRQVVVDPVRGCGSCTPCRNGSPNACPDIEVLGVHTDGSLQEQVVVDAAATHDAHALPLDVAALAEPVAVGLHAVGRADVRRDDRVVILGAGPIGLSVAHATVQRGAAALVIDRSPERLRVATATGASAVIDASTSEAIARALEWSGGEGPRVVLDATGSAAAVRTAFELVVHTGTIGIVGVSTDALQVPVVAFSRKELNVVGCRNSAGEFPSAVAALGGNPDLFRRWLTDTIGLVDVPGALRSARRRAGEIKTLVHVPR</sequence>
<gene>
    <name evidence="9" type="ORF">H9815_05825</name>
</gene>
<feature type="region of interest" description="Disordered" evidence="6">
    <location>
        <begin position="1"/>
        <end position="22"/>
    </location>
</feature>
<evidence type="ECO:0000256" key="4">
    <source>
        <dbReference type="ARBA" id="ARBA00023002"/>
    </source>
</evidence>
<reference evidence="9" key="1">
    <citation type="journal article" date="2021" name="PeerJ">
        <title>Extensive microbial diversity within the chicken gut microbiome revealed by metagenomics and culture.</title>
        <authorList>
            <person name="Gilroy R."/>
            <person name="Ravi A."/>
            <person name="Getino M."/>
            <person name="Pursley I."/>
            <person name="Horton D.L."/>
            <person name="Alikhan N.F."/>
            <person name="Baker D."/>
            <person name="Gharbi K."/>
            <person name="Hall N."/>
            <person name="Watson M."/>
            <person name="Adriaenssens E.M."/>
            <person name="Foster-Nyarko E."/>
            <person name="Jarju S."/>
            <person name="Secka A."/>
            <person name="Antonio M."/>
            <person name="Oren A."/>
            <person name="Chaudhuri R.R."/>
            <person name="La Ragione R."/>
            <person name="Hildebrand F."/>
            <person name="Pallen M.J."/>
        </authorList>
    </citation>
    <scope>NUCLEOTIDE SEQUENCE</scope>
    <source>
        <strain evidence="9">ChiGjej4B4-7305</strain>
    </source>
</reference>
<keyword evidence="3 5" id="KW-0862">Zinc</keyword>
<dbReference type="InterPro" id="IPR013149">
    <property type="entry name" value="ADH-like_C"/>
</dbReference>
<dbReference type="PANTHER" id="PTHR43401:SF2">
    <property type="entry name" value="L-THREONINE 3-DEHYDROGENASE"/>
    <property type="match status" value="1"/>
</dbReference>
<dbReference type="PANTHER" id="PTHR43401">
    <property type="entry name" value="L-THREONINE 3-DEHYDROGENASE"/>
    <property type="match status" value="1"/>
</dbReference>
<comment type="similarity">
    <text evidence="5">Belongs to the zinc-containing alcohol dehydrogenase family.</text>
</comment>
<dbReference type="PROSITE" id="PS00059">
    <property type="entry name" value="ADH_ZINC"/>
    <property type="match status" value="1"/>
</dbReference>
<dbReference type="InterPro" id="IPR050129">
    <property type="entry name" value="Zn_alcohol_dh"/>
</dbReference>
<comment type="caution">
    <text evidence="9">The sequence shown here is derived from an EMBL/GenBank/DDBJ whole genome shotgun (WGS) entry which is preliminary data.</text>
</comment>
<dbReference type="Pfam" id="PF08240">
    <property type="entry name" value="ADH_N"/>
    <property type="match status" value="1"/>
</dbReference>